<accession>A0A7S1LKV1</accession>
<feature type="signal peptide" evidence="2">
    <location>
        <begin position="1"/>
        <end position="20"/>
    </location>
</feature>
<organism evidence="3">
    <name type="scientific">Alexandrium catenella</name>
    <name type="common">Red tide dinoflagellate</name>
    <name type="synonym">Gonyaulax catenella</name>
    <dbReference type="NCBI Taxonomy" id="2925"/>
    <lineage>
        <taxon>Eukaryota</taxon>
        <taxon>Sar</taxon>
        <taxon>Alveolata</taxon>
        <taxon>Dinophyceae</taxon>
        <taxon>Gonyaulacales</taxon>
        <taxon>Pyrocystaceae</taxon>
        <taxon>Alexandrium</taxon>
    </lineage>
</organism>
<keyword evidence="2" id="KW-0732">Signal</keyword>
<dbReference type="EMBL" id="HBGE01017227">
    <property type="protein sequence ID" value="CAD9106787.1"/>
    <property type="molecule type" value="Transcribed_RNA"/>
</dbReference>
<evidence type="ECO:0008006" key="4">
    <source>
        <dbReference type="Google" id="ProtNLM"/>
    </source>
</evidence>
<proteinExistence type="predicted"/>
<name>A0A7S1LKV1_ALECA</name>
<dbReference type="AlphaFoldDB" id="A0A7S1LKV1"/>
<feature type="region of interest" description="Disordered" evidence="1">
    <location>
        <begin position="203"/>
        <end position="222"/>
    </location>
</feature>
<evidence type="ECO:0000256" key="2">
    <source>
        <dbReference type="SAM" id="SignalP"/>
    </source>
</evidence>
<protein>
    <recommendedName>
        <fullName evidence="4">EGF-like domain-containing protein</fullName>
    </recommendedName>
</protein>
<gene>
    <name evidence="3" type="ORF">ACAT0790_LOCUS10258</name>
</gene>
<evidence type="ECO:0000313" key="3">
    <source>
        <dbReference type="EMBL" id="CAD9106787.1"/>
    </source>
</evidence>
<feature type="compositionally biased region" description="Low complexity" evidence="1">
    <location>
        <begin position="203"/>
        <end position="220"/>
    </location>
</feature>
<feature type="chain" id="PRO_5030852025" description="EGF-like domain-containing protein" evidence="2">
    <location>
        <begin position="21"/>
        <end position="269"/>
    </location>
</feature>
<evidence type="ECO:0000256" key="1">
    <source>
        <dbReference type="SAM" id="MobiDB-lite"/>
    </source>
</evidence>
<sequence>MAAALWRVALAAALAALAVGAPVEEALATDDECAAGADCGLEALQHRKEVKVGVAQTEAPAISHEALLQAMAADGVPEEHLEEARAELAATAKLSAAEIEARSNGTCTTWTGGTCTISSCAASRGATECSAFRCVCRSGFCEQNGVCRFNTHRATQQYAGAWGAPTTGSWGMPGGSSWGAPAPTATAGWGAAWGAPSPSAGWGAPSAWGTPGTVGSTSSGRAGNRDTGGTCMLGDCDRSRGDTHCSHNTGFKCMCRKGSRVVRGRCVFR</sequence>
<reference evidence="3" key="1">
    <citation type="submission" date="2021-01" db="EMBL/GenBank/DDBJ databases">
        <authorList>
            <person name="Corre E."/>
            <person name="Pelletier E."/>
            <person name="Niang G."/>
            <person name="Scheremetjew M."/>
            <person name="Finn R."/>
            <person name="Kale V."/>
            <person name="Holt S."/>
            <person name="Cochrane G."/>
            <person name="Meng A."/>
            <person name="Brown T."/>
            <person name="Cohen L."/>
        </authorList>
    </citation>
    <scope>NUCLEOTIDE SEQUENCE</scope>
    <source>
        <strain evidence="3">OF101</strain>
    </source>
</reference>